<dbReference type="AlphaFoldDB" id="A0A2S4UQI0"/>
<dbReference type="GO" id="GO:0008720">
    <property type="term" value="F:D-lactate dehydrogenase (NAD+) activity"/>
    <property type="evidence" value="ECO:0007669"/>
    <property type="project" value="TreeGrafter"/>
</dbReference>
<evidence type="ECO:0000256" key="6">
    <source>
        <dbReference type="ARBA" id="ARBA00022946"/>
    </source>
</evidence>
<feature type="region of interest" description="Disordered" evidence="10">
    <location>
        <begin position="303"/>
        <end position="345"/>
    </location>
</feature>
<dbReference type="PANTHER" id="PTHR11748">
    <property type="entry name" value="D-LACTATE DEHYDROGENASE"/>
    <property type="match status" value="1"/>
</dbReference>
<comment type="caution">
    <text evidence="13">The sequence shown here is derived from an EMBL/GenBank/DDBJ whole genome shotgun (WGS) entry which is preliminary data.</text>
</comment>
<feature type="domain" description="FAD-binding PCMH-type" evidence="12">
    <location>
        <begin position="439"/>
        <end position="650"/>
    </location>
</feature>
<dbReference type="GO" id="GO:0005739">
    <property type="term" value="C:mitochondrion"/>
    <property type="evidence" value="ECO:0007669"/>
    <property type="project" value="UniProtKB-SubCell"/>
</dbReference>
<name>A0A2S4UQI0_9BASI</name>
<dbReference type="SUPFAM" id="SSF56176">
    <property type="entry name" value="FAD-binding/transporter-associated domain-like"/>
    <property type="match status" value="1"/>
</dbReference>
<reference evidence="13" key="1">
    <citation type="submission" date="2017-12" db="EMBL/GenBank/DDBJ databases">
        <title>Gene loss provides genomic basis for host adaptation in cereal stripe rust fungi.</title>
        <authorList>
            <person name="Xia C."/>
        </authorList>
    </citation>
    <scope>NUCLEOTIDE SEQUENCE [LARGE SCALE GENOMIC DNA]</scope>
    <source>
        <strain evidence="13">93-210</strain>
    </source>
</reference>
<dbReference type="GO" id="GO:0006367">
    <property type="term" value="P:transcription initiation at RNA polymerase II promoter"/>
    <property type="evidence" value="ECO:0007669"/>
    <property type="project" value="InterPro"/>
</dbReference>
<comment type="similarity">
    <text evidence="3">Belongs to the FAD-binding oxidoreductase/transferase type 4 family.</text>
</comment>
<dbReference type="SUPFAM" id="SSF55103">
    <property type="entry name" value="FAD-linked oxidases, C-terminal domain"/>
    <property type="match status" value="1"/>
</dbReference>
<dbReference type="EC" id="1.1.2.4" evidence="9"/>
<dbReference type="GO" id="GO:0071949">
    <property type="term" value="F:FAD binding"/>
    <property type="evidence" value="ECO:0007669"/>
    <property type="project" value="InterPro"/>
</dbReference>
<dbReference type="Pfam" id="PF01565">
    <property type="entry name" value="FAD_binding_4"/>
    <property type="match status" value="1"/>
</dbReference>
<sequence length="894" mass="97582">MAEPDPRVKKTKPVPDPANLGPAKLKKGKPPKLFTAINMSTKFPSLPAPRFAPPKPSPLSQSAATPPPEEIQQPQQPAINPPSSSILSATTKPKKGKKPNKQTASLAASVVDNSGPGKQFATQVFKLVDALKQNNGPMNLSDLEAQTGVRGLLSEHTDVPFNQELYDAFNSHDRVNAIEKGFVRLWSYRPDYIISNPQEVLELLKRFSTTRGGMPYASLKSSWPGVMSAIIELENEGKILVLRTEGVGGKEGNTVKTVFYDELGCRENLGPSRGALDPDFREMWHSLQTPPVHSLPIELQEAGLTSTTSNNPKPTNSNRKIKKKSGKGGKRDSEESQPGGKMGILSLSSSTILKTSIRGSLGRTIIDSTGRVARTIRYHSQQNHQQSFGSNHNESIQRRLRMAEQKWSTSMIFLTSTLIGSIMYVVGINVQLKKAVESAEDDTGLVVPQPSSSDFSSALDKIRKILPDDCVASKYGIPIVPFSGGTSLEGHFNAPSSSSVASKIENDELSSGHSFTIDFSRYMNKIIEIHESDLDVVVQPGISYETLNEQLKSSSSSSSSHKLFFPVDPGPGAQIGGMIGTGCSGTNAVKYGTMRENVINMTVVLANGEVIKTRQRAKKCAAGPDLGKLFIGSEGTLGLVTEVTLKLQPVLPTSVGVTQFKNVDAATGTVLELIKEGVSLACIELLDDQMIMAINHSSSGIKWDEKPRYPKHFNLSRWFYASHYLYSDGCLIIVSAISYHSLFLKFTGTLAQIKSDEELTAKILKRNGGSKMRIAKSQAEAEEIWHARKVCLWSTLDYIPGHRAWTTDVCVPISHLPRLISETKTDIQARKLKATMLGHVGDGNFHCIILFKDDDELSRVRECVHQMVKLAQDLDGTCTGEHGVGCVFKIFFPS</sequence>
<evidence type="ECO:0000256" key="2">
    <source>
        <dbReference type="ARBA" id="ARBA00004173"/>
    </source>
</evidence>
<evidence type="ECO:0000256" key="9">
    <source>
        <dbReference type="ARBA" id="ARBA00038897"/>
    </source>
</evidence>
<dbReference type="EMBL" id="PKSL01000199">
    <property type="protein sequence ID" value="POV99496.1"/>
    <property type="molecule type" value="Genomic_DNA"/>
</dbReference>
<dbReference type="InterPro" id="IPR054600">
    <property type="entry name" value="TFA2_E-tether"/>
</dbReference>
<evidence type="ECO:0000313" key="13">
    <source>
        <dbReference type="EMBL" id="POV99496.1"/>
    </source>
</evidence>
<dbReference type="InterPro" id="IPR016164">
    <property type="entry name" value="FAD-linked_Oxase-like_C"/>
</dbReference>
<dbReference type="InterPro" id="IPR004113">
    <property type="entry name" value="FAD-bd_oxidored_4_C"/>
</dbReference>
<feature type="region of interest" description="Disordered" evidence="10">
    <location>
        <begin position="1"/>
        <end position="106"/>
    </location>
</feature>
<evidence type="ECO:0000259" key="11">
    <source>
        <dbReference type="PROSITE" id="PS51351"/>
    </source>
</evidence>
<feature type="compositionally biased region" description="Pro residues" evidence="10">
    <location>
        <begin position="46"/>
        <end position="57"/>
    </location>
</feature>
<accession>A0A2S4UQI0</accession>
<dbReference type="InterPro" id="IPR036318">
    <property type="entry name" value="FAD-bd_PCMH-like_sf"/>
</dbReference>
<proteinExistence type="inferred from homology"/>
<dbReference type="Gene3D" id="3.30.465.10">
    <property type="match status" value="1"/>
</dbReference>
<dbReference type="GO" id="GO:1903457">
    <property type="term" value="P:lactate catabolic process"/>
    <property type="evidence" value="ECO:0007669"/>
    <property type="project" value="TreeGrafter"/>
</dbReference>
<evidence type="ECO:0000256" key="8">
    <source>
        <dbReference type="ARBA" id="ARBA00023128"/>
    </source>
</evidence>
<evidence type="ECO:0000256" key="7">
    <source>
        <dbReference type="ARBA" id="ARBA00023002"/>
    </source>
</evidence>
<evidence type="ECO:0000256" key="1">
    <source>
        <dbReference type="ARBA" id="ARBA00001974"/>
    </source>
</evidence>
<evidence type="ECO:0000259" key="12">
    <source>
        <dbReference type="PROSITE" id="PS51387"/>
    </source>
</evidence>
<evidence type="ECO:0000256" key="4">
    <source>
        <dbReference type="ARBA" id="ARBA00022630"/>
    </source>
</evidence>
<comment type="cofactor">
    <cofactor evidence="1">
        <name>FAD</name>
        <dbReference type="ChEBI" id="CHEBI:57692"/>
    </cofactor>
</comment>
<dbReference type="PANTHER" id="PTHR11748:SF111">
    <property type="entry name" value="D-LACTATE DEHYDROGENASE, MITOCHONDRIAL-RELATED"/>
    <property type="match status" value="1"/>
</dbReference>
<dbReference type="InterPro" id="IPR040501">
    <property type="entry name" value="TFA2_Winged_2"/>
</dbReference>
<evidence type="ECO:0000256" key="5">
    <source>
        <dbReference type="ARBA" id="ARBA00022827"/>
    </source>
</evidence>
<dbReference type="InterPro" id="IPR016166">
    <property type="entry name" value="FAD-bd_PCMH"/>
</dbReference>
<feature type="compositionally biased region" description="Basic residues" evidence="10">
    <location>
        <begin position="319"/>
        <end position="328"/>
    </location>
</feature>
<dbReference type="VEuPathDB" id="FungiDB:PSTT_13752"/>
<keyword evidence="8" id="KW-0496">Mitochondrion</keyword>
<keyword evidence="6" id="KW-0809">Transit peptide</keyword>
<dbReference type="Pfam" id="PF02913">
    <property type="entry name" value="FAD-oxidase_C"/>
    <property type="match status" value="1"/>
</dbReference>
<feature type="domain" description="TFIIE beta" evidence="11">
    <location>
        <begin position="107"/>
        <end position="195"/>
    </location>
</feature>
<organism evidence="13 14">
    <name type="scientific">Puccinia striiformis</name>
    <dbReference type="NCBI Taxonomy" id="27350"/>
    <lineage>
        <taxon>Eukaryota</taxon>
        <taxon>Fungi</taxon>
        <taxon>Dikarya</taxon>
        <taxon>Basidiomycota</taxon>
        <taxon>Pucciniomycotina</taxon>
        <taxon>Pucciniomycetes</taxon>
        <taxon>Pucciniales</taxon>
        <taxon>Pucciniaceae</taxon>
        <taxon>Puccinia</taxon>
    </lineage>
</organism>
<dbReference type="Gene3D" id="3.30.70.2740">
    <property type="match status" value="1"/>
</dbReference>
<dbReference type="PROSITE" id="PS51351">
    <property type="entry name" value="TFIIE_BETA_C"/>
    <property type="match status" value="1"/>
</dbReference>
<keyword evidence="14" id="KW-1185">Reference proteome</keyword>
<keyword evidence="4" id="KW-0285">Flavoprotein</keyword>
<keyword evidence="5" id="KW-0274">FAD</keyword>
<evidence type="ECO:0000256" key="3">
    <source>
        <dbReference type="ARBA" id="ARBA00008000"/>
    </source>
</evidence>
<dbReference type="InterPro" id="IPR006094">
    <property type="entry name" value="Oxid_FAD_bind_N"/>
</dbReference>
<gene>
    <name evidence="13" type="ORF">PSTT_13752</name>
</gene>
<evidence type="ECO:0000313" key="14">
    <source>
        <dbReference type="Proteomes" id="UP000239156"/>
    </source>
</evidence>
<dbReference type="Pfam" id="PF18121">
    <property type="entry name" value="TFA2_Winged_2"/>
    <property type="match status" value="1"/>
</dbReference>
<evidence type="ECO:0000256" key="10">
    <source>
        <dbReference type="SAM" id="MobiDB-lite"/>
    </source>
</evidence>
<dbReference type="InterPro" id="IPR003166">
    <property type="entry name" value="TFIIE_bsu_DNA-bd"/>
</dbReference>
<dbReference type="InterPro" id="IPR016169">
    <property type="entry name" value="FAD-bd_PCMH_sub2"/>
</dbReference>
<dbReference type="FunFam" id="3.30.70.2740:FF:000001">
    <property type="entry name" value="D-lactate dehydrogenase mitochondrial"/>
    <property type="match status" value="1"/>
</dbReference>
<protein>
    <recommendedName>
        <fullName evidence="9">D-lactate dehydrogenase (cytochrome)</fullName>
        <ecNumber evidence="9">1.1.2.4</ecNumber>
    </recommendedName>
</protein>
<comment type="subcellular location">
    <subcellularLocation>
        <location evidence="2">Mitochondrion</location>
    </subcellularLocation>
</comment>
<dbReference type="Proteomes" id="UP000239156">
    <property type="component" value="Unassembled WGS sequence"/>
</dbReference>
<feature type="compositionally biased region" description="Low complexity" evidence="10">
    <location>
        <begin position="305"/>
        <end position="318"/>
    </location>
</feature>
<keyword evidence="7" id="KW-0560">Oxidoreductase</keyword>
<dbReference type="GO" id="GO:0004458">
    <property type="term" value="F:D-lactate dehydrogenase (cytochrome) activity"/>
    <property type="evidence" value="ECO:0007669"/>
    <property type="project" value="UniProtKB-EC"/>
</dbReference>
<dbReference type="Pfam" id="PF22254">
    <property type="entry name" value="TFA2_E-tether"/>
    <property type="match status" value="1"/>
</dbReference>
<dbReference type="PROSITE" id="PS51387">
    <property type="entry name" value="FAD_PCMH"/>
    <property type="match status" value="1"/>
</dbReference>
<feature type="compositionally biased region" description="Low complexity" evidence="10">
    <location>
        <begin position="70"/>
        <end position="86"/>
    </location>
</feature>